<dbReference type="AlphaFoldDB" id="A0A6J4MCU7"/>
<evidence type="ECO:0008006" key="2">
    <source>
        <dbReference type="Google" id="ProtNLM"/>
    </source>
</evidence>
<accession>A0A6J4MCU7</accession>
<organism evidence="1">
    <name type="scientific">uncultured Gemmatimonadaceae bacterium</name>
    <dbReference type="NCBI Taxonomy" id="246130"/>
    <lineage>
        <taxon>Bacteria</taxon>
        <taxon>Pseudomonadati</taxon>
        <taxon>Gemmatimonadota</taxon>
        <taxon>Gemmatimonadia</taxon>
        <taxon>Gemmatimonadales</taxon>
        <taxon>Gemmatimonadaceae</taxon>
        <taxon>environmental samples</taxon>
    </lineage>
</organism>
<proteinExistence type="predicted"/>
<name>A0A6J4MCU7_9BACT</name>
<reference evidence="1" key="1">
    <citation type="submission" date="2020-02" db="EMBL/GenBank/DDBJ databases">
        <authorList>
            <person name="Meier V. D."/>
        </authorList>
    </citation>
    <scope>NUCLEOTIDE SEQUENCE</scope>
    <source>
        <strain evidence="1">AVDCRST_MAG11</strain>
    </source>
</reference>
<gene>
    <name evidence="1" type="ORF">AVDCRST_MAG11-3770</name>
</gene>
<dbReference type="EMBL" id="CADCTU010000801">
    <property type="protein sequence ID" value="CAA9355152.1"/>
    <property type="molecule type" value="Genomic_DNA"/>
</dbReference>
<sequence>PGRPTAPTPSAAAAPAPARYLYVWAGDKDEKDSDFLAVVDVRPASPTYGQVVATEPVGMGGTMPHHTEYQLPGPGRLLFANGHHHEQIFLFDTDSATRPRLVRALPPPPPYRYPHDFLRLPNGNVLVGFLRSEGPSPTPGDTLRPGGHGGIAEVDGQGRVLRTASAAVPGLGAPVRVYAFAPRPDVDRLLTTSAPMMEDSWADVVQVWRLSGLTLLHTLQVPPARLADGAVLPRGHQLPFEPRVMPDGSVLLNAYGCGFYRVTGVETAAPAIRNVHTIDVRAAGDSLGACGVPAVVGRFWVMAVGRLSALVVLDVGDPARPREVARLRADGGFRPHWLAKDPGSDRLVVGAENGGENRMLMARVDARTGAVRWDETFRDATGRLGVSFVRERWPHGATGEAFGHAALFRP</sequence>
<feature type="non-terminal residue" evidence="1">
    <location>
        <position position="1"/>
    </location>
</feature>
<protein>
    <recommendedName>
        <fullName evidence="2">Methanethiol oxidase</fullName>
    </recommendedName>
</protein>
<dbReference type="SUPFAM" id="SSF75011">
    <property type="entry name" value="3-carboxy-cis,cis-mucoante lactonizing enzyme"/>
    <property type="match status" value="1"/>
</dbReference>
<evidence type="ECO:0000313" key="1">
    <source>
        <dbReference type="EMBL" id="CAA9355152.1"/>
    </source>
</evidence>